<gene>
    <name evidence="2" type="ORF">LshimejAT787_0702210</name>
</gene>
<feature type="compositionally biased region" description="Basic and acidic residues" evidence="1">
    <location>
        <begin position="86"/>
        <end position="101"/>
    </location>
</feature>
<evidence type="ECO:0000256" key="1">
    <source>
        <dbReference type="SAM" id="MobiDB-lite"/>
    </source>
</evidence>
<proteinExistence type="predicted"/>
<keyword evidence="3" id="KW-1185">Reference proteome</keyword>
<reference evidence="2" key="1">
    <citation type="submission" date="2022-07" db="EMBL/GenBank/DDBJ databases">
        <title>The genome of Lyophyllum shimeji provides insight into the initial evolution of ectomycorrhizal fungal genome.</title>
        <authorList>
            <person name="Kobayashi Y."/>
            <person name="Shibata T."/>
            <person name="Hirakawa H."/>
            <person name="Shigenobu S."/>
            <person name="Nishiyama T."/>
            <person name="Yamada A."/>
            <person name="Hasebe M."/>
            <person name="Kawaguchi M."/>
        </authorList>
    </citation>
    <scope>NUCLEOTIDE SEQUENCE</scope>
    <source>
        <strain evidence="2">AT787</strain>
    </source>
</reference>
<comment type="caution">
    <text evidence="2">The sequence shown here is derived from an EMBL/GenBank/DDBJ whole genome shotgun (WGS) entry which is preliminary data.</text>
</comment>
<name>A0A9P3PQ39_LYOSH</name>
<evidence type="ECO:0000313" key="2">
    <source>
        <dbReference type="EMBL" id="GLB39711.1"/>
    </source>
</evidence>
<dbReference type="Proteomes" id="UP001063166">
    <property type="component" value="Unassembled WGS sequence"/>
</dbReference>
<feature type="region of interest" description="Disordered" evidence="1">
    <location>
        <begin position="86"/>
        <end position="129"/>
    </location>
</feature>
<protein>
    <submittedName>
        <fullName evidence="2">Uncharacterized protein</fullName>
    </submittedName>
</protein>
<sequence length="129" mass="14403">MSSKRPSYTIEPPARTPSCVHTEPVGENSRQRPGPAQSIPKEHLHFSSPNRTPEEAAPARTYEPYLVEGFLRTSLQDLKPPINAQRQHEHLCIDPRERQYESEQVNRVPAKPATTGPKNSGLKSARASV</sequence>
<organism evidence="2 3">
    <name type="scientific">Lyophyllum shimeji</name>
    <name type="common">Hon-shimeji</name>
    <name type="synonym">Tricholoma shimeji</name>
    <dbReference type="NCBI Taxonomy" id="47721"/>
    <lineage>
        <taxon>Eukaryota</taxon>
        <taxon>Fungi</taxon>
        <taxon>Dikarya</taxon>
        <taxon>Basidiomycota</taxon>
        <taxon>Agaricomycotina</taxon>
        <taxon>Agaricomycetes</taxon>
        <taxon>Agaricomycetidae</taxon>
        <taxon>Agaricales</taxon>
        <taxon>Tricholomatineae</taxon>
        <taxon>Lyophyllaceae</taxon>
        <taxon>Lyophyllum</taxon>
    </lineage>
</organism>
<dbReference type="AlphaFoldDB" id="A0A9P3PQ39"/>
<dbReference type="EMBL" id="BRPK01000007">
    <property type="protein sequence ID" value="GLB39711.1"/>
    <property type="molecule type" value="Genomic_DNA"/>
</dbReference>
<accession>A0A9P3PQ39</accession>
<evidence type="ECO:0000313" key="3">
    <source>
        <dbReference type="Proteomes" id="UP001063166"/>
    </source>
</evidence>
<feature type="region of interest" description="Disordered" evidence="1">
    <location>
        <begin position="1"/>
        <end position="60"/>
    </location>
</feature>